<dbReference type="Ensembl" id="ENSLACT00000011446.1">
    <property type="protein sequence ID" value="ENSLACP00000011360.1"/>
    <property type="gene ID" value="ENSLACG00000009995.1"/>
</dbReference>
<dbReference type="InParanoid" id="H3ANY9"/>
<dbReference type="GO" id="GO:0080008">
    <property type="term" value="C:Cul4-RING E3 ubiquitin ligase complex"/>
    <property type="evidence" value="ECO:0007669"/>
    <property type="project" value="TreeGrafter"/>
</dbReference>
<reference evidence="1" key="3">
    <citation type="submission" date="2025-09" db="UniProtKB">
        <authorList>
            <consortium name="Ensembl"/>
        </authorList>
    </citation>
    <scope>IDENTIFICATION</scope>
</reference>
<dbReference type="HOGENOM" id="CLU_604033_0_0_1"/>
<dbReference type="EMBL" id="AFYH01137436">
    <property type="status" value="NOT_ANNOTATED_CDS"/>
    <property type="molecule type" value="Genomic_DNA"/>
</dbReference>
<organism evidence="1 2">
    <name type="scientific">Latimeria chalumnae</name>
    <name type="common">Coelacanth</name>
    <dbReference type="NCBI Taxonomy" id="7897"/>
    <lineage>
        <taxon>Eukaryota</taxon>
        <taxon>Metazoa</taxon>
        <taxon>Chordata</taxon>
        <taxon>Craniata</taxon>
        <taxon>Vertebrata</taxon>
        <taxon>Euteleostomi</taxon>
        <taxon>Coelacanthiformes</taxon>
        <taxon>Coelacanthidae</taxon>
        <taxon>Latimeria</taxon>
    </lineage>
</organism>
<dbReference type="GeneTree" id="ENSGT00390000012728"/>
<name>H3ANY9_LATCH</name>
<dbReference type="FunCoup" id="H3ANY9">
    <property type="interactions" value="2102"/>
</dbReference>
<dbReference type="STRING" id="7897.ENSLACP00000011360"/>
<dbReference type="Pfam" id="PF15802">
    <property type="entry name" value="DCAF17"/>
    <property type="match status" value="1"/>
</dbReference>
<keyword evidence="2" id="KW-1185">Reference proteome</keyword>
<dbReference type="EMBL" id="AFYH01137438">
    <property type="status" value="NOT_ANNOTATED_CDS"/>
    <property type="molecule type" value="Genomic_DNA"/>
</dbReference>
<dbReference type="EMBL" id="AFYH01137440">
    <property type="status" value="NOT_ANNOTATED_CDS"/>
    <property type="molecule type" value="Genomic_DNA"/>
</dbReference>
<dbReference type="EMBL" id="AFYH01137441">
    <property type="status" value="NOT_ANNOTATED_CDS"/>
    <property type="molecule type" value="Genomic_DNA"/>
</dbReference>
<proteinExistence type="predicted"/>
<dbReference type="EMBL" id="AFYH01137439">
    <property type="status" value="NOT_ANNOTATED_CDS"/>
    <property type="molecule type" value="Genomic_DNA"/>
</dbReference>
<dbReference type="Bgee" id="ENSLACG00000009995">
    <property type="expression patterns" value="Expressed in muscle tissue and 3 other cell types or tissues"/>
</dbReference>
<reference evidence="2" key="1">
    <citation type="submission" date="2011-08" db="EMBL/GenBank/DDBJ databases">
        <title>The draft genome of Latimeria chalumnae.</title>
        <authorList>
            <person name="Di Palma F."/>
            <person name="Alfoldi J."/>
            <person name="Johnson J."/>
            <person name="Berlin A."/>
            <person name="Gnerre S."/>
            <person name="Jaffe D."/>
            <person name="MacCallum I."/>
            <person name="Young S."/>
            <person name="Walker B.J."/>
            <person name="Lander E."/>
            <person name="Lindblad-Toh K."/>
        </authorList>
    </citation>
    <scope>NUCLEOTIDE SEQUENCE [LARGE SCALE GENOMIC DNA]</scope>
    <source>
        <strain evidence="2">Wild caught</strain>
    </source>
</reference>
<evidence type="ECO:0000313" key="1">
    <source>
        <dbReference type="Ensembl" id="ENSLACP00000011360.1"/>
    </source>
</evidence>
<dbReference type="eggNOG" id="ENOG502QQ41">
    <property type="taxonomic scope" value="Eukaryota"/>
</dbReference>
<protein>
    <submittedName>
        <fullName evidence="1">DDB1 and CUL4 associated factor 17</fullName>
    </submittedName>
</protein>
<dbReference type="InterPro" id="IPR031620">
    <property type="entry name" value="DCAF17"/>
</dbReference>
<dbReference type="GO" id="GO:0016567">
    <property type="term" value="P:protein ubiquitination"/>
    <property type="evidence" value="ECO:0007669"/>
    <property type="project" value="InterPro"/>
</dbReference>
<accession>H3ANY9</accession>
<dbReference type="EMBL" id="AFYH01137437">
    <property type="status" value="NOT_ANNOTATED_CDS"/>
    <property type="molecule type" value="Genomic_DNA"/>
</dbReference>
<dbReference type="PANTHER" id="PTHR14815:SF2">
    <property type="entry name" value="DDB1- AND CUL4-ASSOCIATED FACTOR 17"/>
    <property type="match status" value="1"/>
</dbReference>
<gene>
    <name evidence="1" type="primary">DCAF17</name>
</gene>
<reference evidence="1" key="2">
    <citation type="submission" date="2025-08" db="UniProtKB">
        <authorList>
            <consortium name="Ensembl"/>
        </authorList>
    </citation>
    <scope>IDENTIFICATION</scope>
</reference>
<dbReference type="OMA" id="IQEMNCC"/>
<evidence type="ECO:0000313" key="2">
    <source>
        <dbReference type="Proteomes" id="UP000008672"/>
    </source>
</evidence>
<dbReference type="AlphaFoldDB" id="H3ANY9"/>
<dbReference type="Proteomes" id="UP000008672">
    <property type="component" value="Unassembled WGS sequence"/>
</dbReference>
<sequence>MDTKNLNICHFLTARSLGHFTNGAGAIYRKNLKILKHLVCQDTTSLRNVWMKQSKSPVVYERGRIYFDNYQCCFSCANSSPKLLYKMPKCSKMEKIEDALLSECPVGELLPSLLDYKSSLITVTANNWLFRVSVNTGEVLEKVFLSSLYRFRYVTWDVPQESLVVKSAQNRQRAMVAQEVNIKQTISVYYLILNYLLKNNPYALIGYIETNEKVFGNHVIDATISHGILIVMYRMGLVRLYNFQWITETYTSKKVMLGQKCQWNGTTGIVGDTPFGIPCNITVTDTPPLLFEVPCLENAFQIGGYPWHYIITPNKKKQKGTYHICSLENNTLAENGIQDMKCCSLECDWIYFHPDDSGRVVHVGPNQINVLRLKETPETDHQHQVTEDFVILAKREAKLLHSVTVTASGRVVKKRFEQLDDEPEQETFKIVDYEDELDLLAVVAVTQTESEGRAHIDLYNNQTGTLVKTVPLVEYWDVTYSHRIFFDRETVVHIEQKPNRIFCCYVYKMFRGIAEEEETLNLQKSC</sequence>
<dbReference type="PANTHER" id="PTHR14815">
    <property type="entry name" value="DDB1- AND CUL4-ASSOCIATED FACTOR 17"/>
    <property type="match status" value="1"/>
</dbReference>